<dbReference type="PANTHER" id="PTHR12606">
    <property type="entry name" value="SENTRIN/SUMO-SPECIFIC PROTEASE"/>
    <property type="match status" value="1"/>
</dbReference>
<comment type="similarity">
    <text evidence="1">Belongs to the peptidase C48 family.</text>
</comment>
<keyword evidence="2 6" id="KW-0645">Protease</keyword>
<dbReference type="AlphaFoldDB" id="A0A7K4SBY6"/>
<dbReference type="PANTHER" id="PTHR12606:SF11">
    <property type="entry name" value="SENTRIN-SPECIFIC PROTEASE 2"/>
    <property type="match status" value="1"/>
</dbReference>
<evidence type="ECO:0000313" key="7">
    <source>
        <dbReference type="Proteomes" id="UP000530263"/>
    </source>
</evidence>
<keyword evidence="3" id="KW-0378">Hydrolase</keyword>
<dbReference type="Proteomes" id="UP000530263">
    <property type="component" value="Unassembled WGS sequence"/>
</dbReference>
<dbReference type="InterPro" id="IPR003653">
    <property type="entry name" value="Peptidase_C48_C"/>
</dbReference>
<protein>
    <submittedName>
        <fullName evidence="6">SENP2 protease</fullName>
    </submittedName>
</protein>
<keyword evidence="4" id="KW-0788">Thiol protease</keyword>
<evidence type="ECO:0000256" key="3">
    <source>
        <dbReference type="ARBA" id="ARBA00022801"/>
    </source>
</evidence>
<evidence type="ECO:0000256" key="1">
    <source>
        <dbReference type="ARBA" id="ARBA00005234"/>
    </source>
</evidence>
<name>A0A7K4SBY6_COLPI</name>
<feature type="non-terminal residue" evidence="6">
    <location>
        <position position="219"/>
    </location>
</feature>
<reference evidence="6 7" key="1">
    <citation type="submission" date="2019-09" db="EMBL/GenBank/DDBJ databases">
        <title>Bird 10,000 Genomes (B10K) Project - Family phase.</title>
        <authorList>
            <person name="Zhang G."/>
        </authorList>
    </citation>
    <scope>NUCLEOTIDE SEQUENCE [LARGE SCALE GENOMIC DNA]</scope>
    <source>
        <strain evidence="6">B10K-DU-021-26</strain>
        <tissue evidence="6">Mixed tissue sample</tissue>
    </source>
</reference>
<dbReference type="GO" id="GO:0005634">
    <property type="term" value="C:nucleus"/>
    <property type="evidence" value="ECO:0007669"/>
    <property type="project" value="TreeGrafter"/>
</dbReference>
<dbReference type="GO" id="GO:0006508">
    <property type="term" value="P:proteolysis"/>
    <property type="evidence" value="ECO:0007669"/>
    <property type="project" value="UniProtKB-KW"/>
</dbReference>
<gene>
    <name evidence="6" type="primary">Senp2</name>
    <name evidence="6" type="ORF">COLPIC_R12049</name>
</gene>
<dbReference type="EMBL" id="VYZG01003048">
    <property type="protein sequence ID" value="NWQ83238.1"/>
    <property type="molecule type" value="Genomic_DNA"/>
</dbReference>
<dbReference type="GO" id="GO:0016926">
    <property type="term" value="P:protein desumoylation"/>
    <property type="evidence" value="ECO:0007669"/>
    <property type="project" value="TreeGrafter"/>
</dbReference>
<feature type="domain" description="Ubiquitin-like protease family profile" evidence="5">
    <location>
        <begin position="25"/>
        <end position="189"/>
    </location>
</feature>
<dbReference type="GO" id="GO:0060255">
    <property type="term" value="P:regulation of macromolecule metabolic process"/>
    <property type="evidence" value="ECO:0007669"/>
    <property type="project" value="UniProtKB-ARBA"/>
</dbReference>
<dbReference type="OrthoDB" id="1939479at2759"/>
<comment type="caution">
    <text evidence="6">The sequence shown here is derived from an EMBL/GenBank/DDBJ whole genome shotgun (WGS) entry which is preliminary data.</text>
</comment>
<evidence type="ECO:0000256" key="4">
    <source>
        <dbReference type="ARBA" id="ARBA00022807"/>
    </source>
</evidence>
<dbReference type="FunFam" id="3.40.395.10:FF:000001">
    <property type="entry name" value="Sentrin-specific protease 1"/>
    <property type="match status" value="1"/>
</dbReference>
<evidence type="ECO:0000256" key="2">
    <source>
        <dbReference type="ARBA" id="ARBA00022670"/>
    </source>
</evidence>
<dbReference type="GO" id="GO:0016929">
    <property type="term" value="F:deSUMOylase activity"/>
    <property type="evidence" value="ECO:0007669"/>
    <property type="project" value="TreeGrafter"/>
</dbReference>
<feature type="non-terminal residue" evidence="6">
    <location>
        <position position="1"/>
    </location>
</feature>
<proteinExistence type="inferred from homology"/>
<dbReference type="Pfam" id="PF02902">
    <property type="entry name" value="Peptidase_C48"/>
    <property type="match status" value="1"/>
</dbReference>
<dbReference type="InterPro" id="IPR038765">
    <property type="entry name" value="Papain-like_cys_pep_sf"/>
</dbReference>
<dbReference type="SUPFAM" id="SSF54001">
    <property type="entry name" value="Cysteine proteinases"/>
    <property type="match status" value="1"/>
</dbReference>
<accession>A0A7K4SBY6</accession>
<keyword evidence="7" id="KW-1185">Reference proteome</keyword>
<evidence type="ECO:0000259" key="5">
    <source>
        <dbReference type="PROSITE" id="PS50600"/>
    </source>
</evidence>
<evidence type="ECO:0000313" key="6">
    <source>
        <dbReference type="EMBL" id="NWQ83238.1"/>
    </source>
</evidence>
<dbReference type="GO" id="GO:0080090">
    <property type="term" value="P:regulation of primary metabolic process"/>
    <property type="evidence" value="ECO:0007669"/>
    <property type="project" value="UniProtKB-ARBA"/>
</dbReference>
<organism evidence="6 7">
    <name type="scientific">Columbina picui</name>
    <name type="common">Picui ground-dove</name>
    <dbReference type="NCBI Taxonomy" id="115618"/>
    <lineage>
        <taxon>Eukaryota</taxon>
        <taxon>Metazoa</taxon>
        <taxon>Chordata</taxon>
        <taxon>Craniata</taxon>
        <taxon>Vertebrata</taxon>
        <taxon>Euteleostomi</taxon>
        <taxon>Archelosauria</taxon>
        <taxon>Archosauria</taxon>
        <taxon>Dinosauria</taxon>
        <taxon>Saurischia</taxon>
        <taxon>Theropoda</taxon>
        <taxon>Coelurosauria</taxon>
        <taxon>Aves</taxon>
        <taxon>Neognathae</taxon>
        <taxon>Neoaves</taxon>
        <taxon>Columbimorphae</taxon>
        <taxon>Columbiformes</taxon>
        <taxon>Columbidae</taxon>
        <taxon>Columbina</taxon>
    </lineage>
</organism>
<sequence>AMEREIAAAFRDGDPAEIVSRAYKLNVTRNDIHTLQDLRWVNDWIINFYINLMVERSKQEGYPSVHAFSTFFYPKLASEGYGAVRRWTRGVDLFKYDIILVPIHSRVHWSLGVIDFRKMTIKYFDSMAQKGDKICEVLFDYLQEESREKRNEELNVAEWTLHNMQPHEIPQQTNGSDCGVFTCVFADYISRDEPLTFTQDDMPYFRKKMVWEILHQQLL</sequence>
<dbReference type="Gene3D" id="3.40.395.10">
    <property type="entry name" value="Adenoviral Proteinase, Chain A"/>
    <property type="match status" value="1"/>
</dbReference>
<dbReference type="PROSITE" id="PS50600">
    <property type="entry name" value="ULP_PROTEASE"/>
    <property type="match status" value="1"/>
</dbReference>